<dbReference type="InterPro" id="IPR042174">
    <property type="entry name" value="RecF_2"/>
</dbReference>
<keyword evidence="5 12" id="KW-0235">DNA replication</keyword>
<dbReference type="CDD" id="cd03242">
    <property type="entry name" value="ABC_RecF"/>
    <property type="match status" value="1"/>
</dbReference>
<dbReference type="GO" id="GO:0005737">
    <property type="term" value="C:cytoplasm"/>
    <property type="evidence" value="ECO:0007669"/>
    <property type="project" value="UniProtKB-SubCell"/>
</dbReference>
<comment type="subcellular location">
    <subcellularLocation>
        <location evidence="1 12 13">Cytoplasm</location>
    </subcellularLocation>
</comment>
<evidence type="ECO:0000256" key="2">
    <source>
        <dbReference type="ARBA" id="ARBA00008016"/>
    </source>
</evidence>
<dbReference type="InterPro" id="IPR018078">
    <property type="entry name" value="DNA-binding_RecF_CS"/>
</dbReference>
<evidence type="ECO:0000313" key="19">
    <source>
        <dbReference type="Proteomes" id="UP000473681"/>
    </source>
</evidence>
<gene>
    <name evidence="12 15" type="primary">recF</name>
    <name evidence="15" type="ORF">EXM65_04150</name>
    <name evidence="16" type="ORF">FC774_15155</name>
    <name evidence="17" type="ORF">FDB51_17435</name>
</gene>
<dbReference type="Pfam" id="PF02463">
    <property type="entry name" value="SMC_N"/>
    <property type="match status" value="1"/>
</dbReference>
<dbReference type="Proteomes" id="UP000476820">
    <property type="component" value="Unassembled WGS sequence"/>
</dbReference>
<dbReference type="PANTHER" id="PTHR32182">
    <property type="entry name" value="DNA REPLICATION AND REPAIR PROTEIN RECF"/>
    <property type="match status" value="1"/>
</dbReference>
<dbReference type="RefSeq" id="WP_012451872.1">
    <property type="nucleotide sequence ID" value="NZ_CP010520.1"/>
</dbReference>
<dbReference type="GO" id="GO:0006302">
    <property type="term" value="P:double-strand break repair"/>
    <property type="evidence" value="ECO:0007669"/>
    <property type="project" value="TreeGrafter"/>
</dbReference>
<dbReference type="OrthoDB" id="9803889at2"/>
<sequence length="361" mass="42157">MYIKAIMLANYRNYNNLELNLSEGVNVFIGDNAQGKTNVLESIYYCAFAKSHRTSRDKDLINWKENEAYISLLVGKKRLDKRIDIKILRDGKKAIKVNSIKINKIGELFGTFNVVMFSPEDLKIIKESPGIRRKFLDMELCQISKKYYFNLVQYNKILNERNVILRSRDFNKDILEVYDLQLVECADYIVKERLEYIDKINYYGKFIHNEITSGKEDIVFKYDSGIKFKDNFKYAFLEKLRNNLLRDREQGITSVGPHRDDFNVLINNIDVKKFGSQGQQRTAVLTMKFSSLKIIKEITKEYPILLLDDVLSELDINRKRYVLSTLSDIQTIITCTGINDLEDYLDDKSKVFNVCNGEIVN</sequence>
<evidence type="ECO:0000256" key="3">
    <source>
        <dbReference type="ARBA" id="ARBA00020170"/>
    </source>
</evidence>
<dbReference type="Gene3D" id="3.40.50.300">
    <property type="entry name" value="P-loop containing nucleotide triphosphate hydrolases"/>
    <property type="match status" value="1"/>
</dbReference>
<evidence type="ECO:0000256" key="8">
    <source>
        <dbReference type="ARBA" id="ARBA00022840"/>
    </source>
</evidence>
<dbReference type="GO" id="GO:0000731">
    <property type="term" value="P:DNA synthesis involved in DNA repair"/>
    <property type="evidence" value="ECO:0007669"/>
    <property type="project" value="TreeGrafter"/>
</dbReference>
<evidence type="ECO:0000256" key="6">
    <source>
        <dbReference type="ARBA" id="ARBA00022741"/>
    </source>
</evidence>
<keyword evidence="8 12" id="KW-0067">ATP-binding</keyword>
<evidence type="ECO:0000256" key="12">
    <source>
        <dbReference type="HAMAP-Rule" id="MF_00365"/>
    </source>
</evidence>
<dbReference type="PROSITE" id="PS00617">
    <property type="entry name" value="RECF_1"/>
    <property type="match status" value="1"/>
</dbReference>
<reference evidence="19 20" key="2">
    <citation type="submission" date="2019-04" db="EMBL/GenBank/DDBJ databases">
        <title>Genome sequencing of Clostridium botulinum Groups I-IV and Clostridium butyricum.</title>
        <authorList>
            <person name="Brunt J."/>
            <person name="Van Vliet A.H.M."/>
            <person name="Stringer S.C."/>
            <person name="Carter A.T."/>
            <person name="Peck M.W."/>
        </authorList>
    </citation>
    <scope>NUCLEOTIDE SEQUENCE [LARGE SCALE GENOMIC DNA]</scope>
    <source>
        <strain evidence="16 20">1605</strain>
        <strain evidence="17 19">CB-K-33E</strain>
    </source>
</reference>
<dbReference type="SMR" id="A0A0C2S5G6"/>
<dbReference type="AlphaFoldDB" id="A0A0C2S5G6"/>
<evidence type="ECO:0000256" key="1">
    <source>
        <dbReference type="ARBA" id="ARBA00004496"/>
    </source>
</evidence>
<keyword evidence="6 12" id="KW-0547">Nucleotide-binding</keyword>
<feature type="binding site" evidence="12">
    <location>
        <begin position="30"/>
        <end position="37"/>
    </location>
    <ligand>
        <name>ATP</name>
        <dbReference type="ChEBI" id="CHEBI:30616"/>
    </ligand>
</feature>
<dbReference type="GO" id="GO:0005524">
    <property type="term" value="F:ATP binding"/>
    <property type="evidence" value="ECO:0007669"/>
    <property type="project" value="UniProtKB-UniRule"/>
</dbReference>
<evidence type="ECO:0000256" key="9">
    <source>
        <dbReference type="ARBA" id="ARBA00023125"/>
    </source>
</evidence>
<dbReference type="SUPFAM" id="SSF52540">
    <property type="entry name" value="P-loop containing nucleoside triphosphate hydrolases"/>
    <property type="match status" value="1"/>
</dbReference>
<keyword evidence="4 12" id="KW-0963">Cytoplasm</keyword>
<comment type="function">
    <text evidence="12 13">The RecF protein is involved in DNA metabolism; it is required for DNA replication and normal SOS inducibility. RecF binds preferentially to single-stranded, linear DNA. It also seems to bind ATP.</text>
</comment>
<dbReference type="GO" id="GO:0009432">
    <property type="term" value="P:SOS response"/>
    <property type="evidence" value="ECO:0007669"/>
    <property type="project" value="UniProtKB-UniRule"/>
</dbReference>
<evidence type="ECO:0000259" key="14">
    <source>
        <dbReference type="Pfam" id="PF02463"/>
    </source>
</evidence>
<evidence type="ECO:0000256" key="13">
    <source>
        <dbReference type="RuleBase" id="RU000578"/>
    </source>
</evidence>
<evidence type="ECO:0000256" key="7">
    <source>
        <dbReference type="ARBA" id="ARBA00022763"/>
    </source>
</evidence>
<dbReference type="Proteomes" id="UP000472355">
    <property type="component" value="Unassembled WGS sequence"/>
</dbReference>
<dbReference type="HAMAP" id="MF_00365">
    <property type="entry name" value="RecF"/>
    <property type="match status" value="1"/>
</dbReference>
<protein>
    <recommendedName>
        <fullName evidence="3 12">DNA replication and repair protein RecF</fullName>
    </recommendedName>
</protein>
<feature type="domain" description="RecF/RecN/SMC N-terminal" evidence="14">
    <location>
        <begin position="2"/>
        <end position="352"/>
    </location>
</feature>
<keyword evidence="10 12" id="KW-0234">DNA repair</keyword>
<name>A0A0C2S5G6_CLOBO</name>
<dbReference type="NCBIfam" id="TIGR00611">
    <property type="entry name" value="recf"/>
    <property type="match status" value="1"/>
</dbReference>
<evidence type="ECO:0000256" key="5">
    <source>
        <dbReference type="ARBA" id="ARBA00022705"/>
    </source>
</evidence>
<reference evidence="15 18" key="1">
    <citation type="submission" date="2019-02" db="EMBL/GenBank/DDBJ databases">
        <title>Genome sequencing of Clostridium botulinum clinical isolates.</title>
        <authorList>
            <person name="Brunt J."/>
            <person name="Van Vliet A.H.M."/>
            <person name="Stringer S.C."/>
            <person name="Grant K.A."/>
            <person name="Carter A.C."/>
            <person name="Peck M.W."/>
        </authorList>
    </citation>
    <scope>NUCLEOTIDE SEQUENCE [LARGE SCALE GENOMIC DNA]</scope>
    <source>
        <strain evidence="15 18">H113700579</strain>
    </source>
</reference>
<accession>A0A0C2S5G6</accession>
<dbReference type="EMBL" id="SWOV01000054">
    <property type="protein sequence ID" value="NFF89192.1"/>
    <property type="molecule type" value="Genomic_DNA"/>
</dbReference>
<keyword evidence="9 12" id="KW-0238">DNA-binding</keyword>
<dbReference type="Gene3D" id="1.20.1050.90">
    <property type="entry name" value="RecF/RecN/SMC, N-terminal domain"/>
    <property type="match status" value="1"/>
</dbReference>
<evidence type="ECO:0000313" key="16">
    <source>
        <dbReference type="EMBL" id="NFF89192.1"/>
    </source>
</evidence>
<dbReference type="GO" id="GO:0003697">
    <property type="term" value="F:single-stranded DNA binding"/>
    <property type="evidence" value="ECO:0007669"/>
    <property type="project" value="UniProtKB-UniRule"/>
</dbReference>
<dbReference type="InterPro" id="IPR027417">
    <property type="entry name" value="P-loop_NTPase"/>
</dbReference>
<comment type="caution">
    <text evidence="15">The sequence shown here is derived from an EMBL/GenBank/DDBJ whole genome shotgun (WGS) entry which is preliminary data.</text>
</comment>
<evidence type="ECO:0000313" key="15">
    <source>
        <dbReference type="EMBL" id="NFA41790.1"/>
    </source>
</evidence>
<organism evidence="15 18">
    <name type="scientific">Clostridium botulinum</name>
    <dbReference type="NCBI Taxonomy" id="1491"/>
    <lineage>
        <taxon>Bacteria</taxon>
        <taxon>Bacillati</taxon>
        <taxon>Bacillota</taxon>
        <taxon>Clostridia</taxon>
        <taxon>Eubacteriales</taxon>
        <taxon>Clostridiaceae</taxon>
        <taxon>Clostridium</taxon>
    </lineage>
</organism>
<dbReference type="EMBL" id="SGKU01000007">
    <property type="protein sequence ID" value="NFA41790.1"/>
    <property type="molecule type" value="Genomic_DNA"/>
</dbReference>
<dbReference type="GO" id="GO:0006260">
    <property type="term" value="P:DNA replication"/>
    <property type="evidence" value="ECO:0007669"/>
    <property type="project" value="UniProtKB-UniRule"/>
</dbReference>
<proteinExistence type="inferred from homology"/>
<dbReference type="InterPro" id="IPR003395">
    <property type="entry name" value="RecF/RecN/SMC_N"/>
</dbReference>
<dbReference type="PROSITE" id="PS00618">
    <property type="entry name" value="RECF_2"/>
    <property type="match status" value="1"/>
</dbReference>
<dbReference type="Proteomes" id="UP000473681">
    <property type="component" value="Unassembled WGS sequence"/>
</dbReference>
<evidence type="ECO:0000313" key="20">
    <source>
        <dbReference type="Proteomes" id="UP000476820"/>
    </source>
</evidence>
<comment type="similarity">
    <text evidence="2 12 13">Belongs to the RecF family.</text>
</comment>
<evidence type="ECO:0000256" key="10">
    <source>
        <dbReference type="ARBA" id="ARBA00023204"/>
    </source>
</evidence>
<keyword evidence="7 12" id="KW-0227">DNA damage</keyword>
<dbReference type="EMBL" id="SWVK01000035">
    <property type="protein sequence ID" value="NFN36852.1"/>
    <property type="molecule type" value="Genomic_DNA"/>
</dbReference>
<dbReference type="PANTHER" id="PTHR32182:SF0">
    <property type="entry name" value="DNA REPLICATION AND REPAIR PROTEIN RECF"/>
    <property type="match status" value="1"/>
</dbReference>
<evidence type="ECO:0000313" key="18">
    <source>
        <dbReference type="Proteomes" id="UP000472355"/>
    </source>
</evidence>
<dbReference type="InterPro" id="IPR001238">
    <property type="entry name" value="DNA-binding_RecF"/>
</dbReference>
<evidence type="ECO:0000256" key="4">
    <source>
        <dbReference type="ARBA" id="ARBA00022490"/>
    </source>
</evidence>
<evidence type="ECO:0000256" key="11">
    <source>
        <dbReference type="ARBA" id="ARBA00023236"/>
    </source>
</evidence>
<keyword evidence="11 12" id="KW-0742">SOS response</keyword>
<evidence type="ECO:0000313" key="17">
    <source>
        <dbReference type="EMBL" id="NFN36852.1"/>
    </source>
</evidence>